<organism evidence="1 2">
    <name type="scientific">Archangium violaceum Cb vi76</name>
    <dbReference type="NCBI Taxonomy" id="1406225"/>
    <lineage>
        <taxon>Bacteria</taxon>
        <taxon>Pseudomonadati</taxon>
        <taxon>Myxococcota</taxon>
        <taxon>Myxococcia</taxon>
        <taxon>Myxococcales</taxon>
        <taxon>Cystobacterineae</taxon>
        <taxon>Archangiaceae</taxon>
        <taxon>Archangium</taxon>
    </lineage>
</organism>
<dbReference type="EMBL" id="JPMI01000133">
    <property type="protein sequence ID" value="KFA91703.1"/>
    <property type="molecule type" value="Genomic_DNA"/>
</dbReference>
<name>A0A084STB8_9BACT</name>
<sequence>MSGVRAEFEAWRQRRLAELTEERNRLTGQGQHLDARERCQSDLSLSNDGDGFSFLNQTLDRKRLEEFVKA</sequence>
<reference evidence="1 2" key="1">
    <citation type="submission" date="2014-07" db="EMBL/GenBank/DDBJ databases">
        <title>Draft Genome Sequence of Gephyronic Acid Producer, Cystobacter violaceus Strain Cb vi76.</title>
        <authorList>
            <person name="Stevens D.C."/>
            <person name="Young J."/>
            <person name="Carmichael R."/>
            <person name="Tan J."/>
            <person name="Taylor R.E."/>
        </authorList>
    </citation>
    <scope>NUCLEOTIDE SEQUENCE [LARGE SCALE GENOMIC DNA]</scope>
    <source>
        <strain evidence="1 2">Cb vi76</strain>
    </source>
</reference>
<gene>
    <name evidence="1" type="ORF">Q664_20415</name>
</gene>
<dbReference type="Proteomes" id="UP000028547">
    <property type="component" value="Unassembled WGS sequence"/>
</dbReference>
<proteinExistence type="predicted"/>
<accession>A0A084STB8</accession>
<evidence type="ECO:0000313" key="1">
    <source>
        <dbReference type="EMBL" id="KFA91703.1"/>
    </source>
</evidence>
<protein>
    <submittedName>
        <fullName evidence="1">Uncharacterized protein</fullName>
    </submittedName>
</protein>
<evidence type="ECO:0000313" key="2">
    <source>
        <dbReference type="Proteomes" id="UP000028547"/>
    </source>
</evidence>
<dbReference type="RefSeq" id="WP_043397791.1">
    <property type="nucleotide sequence ID" value="NZ_JPMI01000133.1"/>
</dbReference>
<comment type="caution">
    <text evidence="1">The sequence shown here is derived from an EMBL/GenBank/DDBJ whole genome shotgun (WGS) entry which is preliminary data.</text>
</comment>
<dbReference type="AlphaFoldDB" id="A0A084STB8"/>